<feature type="compositionally biased region" description="Acidic residues" evidence="1">
    <location>
        <begin position="425"/>
        <end position="435"/>
    </location>
</feature>
<evidence type="ECO:0000313" key="3">
    <source>
        <dbReference type="Proteomes" id="UP000240883"/>
    </source>
</evidence>
<proteinExistence type="predicted"/>
<reference evidence="2 3" key="1">
    <citation type="journal article" date="2018" name="Front. Microbiol.">
        <title>Genome-Wide Analysis of Corynespora cassiicola Leaf Fall Disease Putative Effectors.</title>
        <authorList>
            <person name="Lopez D."/>
            <person name="Ribeiro S."/>
            <person name="Label P."/>
            <person name="Fumanal B."/>
            <person name="Venisse J.S."/>
            <person name="Kohler A."/>
            <person name="de Oliveira R.R."/>
            <person name="Labutti K."/>
            <person name="Lipzen A."/>
            <person name="Lail K."/>
            <person name="Bauer D."/>
            <person name="Ohm R.A."/>
            <person name="Barry K.W."/>
            <person name="Spatafora J."/>
            <person name="Grigoriev I.V."/>
            <person name="Martin F.M."/>
            <person name="Pujade-Renaud V."/>
        </authorList>
    </citation>
    <scope>NUCLEOTIDE SEQUENCE [LARGE SCALE GENOMIC DNA]</scope>
    <source>
        <strain evidence="2 3">Philippines</strain>
    </source>
</reference>
<accession>A0A2T2N1B9</accession>
<dbReference type="EMBL" id="KZ678169">
    <property type="protein sequence ID" value="PSN59046.1"/>
    <property type="molecule type" value="Genomic_DNA"/>
</dbReference>
<feature type="compositionally biased region" description="Basic and acidic residues" evidence="1">
    <location>
        <begin position="543"/>
        <end position="552"/>
    </location>
</feature>
<dbReference type="OrthoDB" id="3594103at2759"/>
<feature type="region of interest" description="Disordered" evidence="1">
    <location>
        <begin position="352"/>
        <end position="371"/>
    </location>
</feature>
<feature type="compositionally biased region" description="Basic and acidic residues" evidence="1">
    <location>
        <begin position="385"/>
        <end position="394"/>
    </location>
</feature>
<feature type="region of interest" description="Disordered" evidence="1">
    <location>
        <begin position="91"/>
        <end position="111"/>
    </location>
</feature>
<keyword evidence="3" id="KW-1185">Reference proteome</keyword>
<dbReference type="InterPro" id="IPR011333">
    <property type="entry name" value="SKP1/BTB/POZ_sf"/>
</dbReference>
<protein>
    <recommendedName>
        <fullName evidence="4">BTB domain-containing protein</fullName>
    </recommendedName>
</protein>
<organism evidence="2 3">
    <name type="scientific">Corynespora cassiicola Philippines</name>
    <dbReference type="NCBI Taxonomy" id="1448308"/>
    <lineage>
        <taxon>Eukaryota</taxon>
        <taxon>Fungi</taxon>
        <taxon>Dikarya</taxon>
        <taxon>Ascomycota</taxon>
        <taxon>Pezizomycotina</taxon>
        <taxon>Dothideomycetes</taxon>
        <taxon>Pleosporomycetidae</taxon>
        <taxon>Pleosporales</taxon>
        <taxon>Corynesporascaceae</taxon>
        <taxon>Corynespora</taxon>
    </lineage>
</organism>
<dbReference type="Gene3D" id="3.30.710.10">
    <property type="entry name" value="Potassium Channel Kv1.1, Chain A"/>
    <property type="match status" value="1"/>
</dbReference>
<dbReference type="PANTHER" id="PTHR37538:SF4">
    <property type="entry name" value="PITSLRE SERINE_THREONINE-PROTEIN KINASE CDC2L1"/>
    <property type="match status" value="1"/>
</dbReference>
<evidence type="ECO:0000256" key="1">
    <source>
        <dbReference type="SAM" id="MobiDB-lite"/>
    </source>
</evidence>
<gene>
    <name evidence="2" type="ORF">BS50DRAFT_626910</name>
</gene>
<feature type="compositionally biased region" description="Low complexity" evidence="1">
    <location>
        <begin position="53"/>
        <end position="66"/>
    </location>
</feature>
<feature type="region of interest" description="Disordered" evidence="1">
    <location>
        <begin position="384"/>
        <end position="565"/>
    </location>
</feature>
<dbReference type="Proteomes" id="UP000240883">
    <property type="component" value="Unassembled WGS sequence"/>
</dbReference>
<feature type="region of interest" description="Disordered" evidence="1">
    <location>
        <begin position="49"/>
        <end position="79"/>
    </location>
</feature>
<dbReference type="PANTHER" id="PTHR37538">
    <property type="entry name" value="BTB DOMAIN-CONTAINING PROTEIN"/>
    <property type="match status" value="1"/>
</dbReference>
<evidence type="ECO:0000313" key="2">
    <source>
        <dbReference type="EMBL" id="PSN59046.1"/>
    </source>
</evidence>
<dbReference type="STRING" id="1448308.A0A2T2N1B9"/>
<name>A0A2T2N1B9_CORCC</name>
<feature type="compositionally biased region" description="Basic and acidic residues" evidence="1">
    <location>
        <begin position="461"/>
        <end position="471"/>
    </location>
</feature>
<sequence>MATIGVDYRSGVLLPGRNSSLELHLFGLNKSTSTLTMVKEKRAAKKVSAYAFSPEPSTPLEESSLEQTPSSQAEPEQPTPERMALLGDSYMELTPGPQSEARPKTSPYASPPVTIFIGPSHKKHYVPRDLLRNPDWVTSSGSQGDGIQLLDVDESTGHVLIHYLYTGAYQTLDDIETSAKEIHAKFKSAVLVYIAAKTYKLDGLQQLAKHKTEQFGTDINIFDTVEIVEKYFSKLSVDTTWFHDYLDEKVKVAFEADHTVFAGNDFFDRINDASLIRVLSKCMAKLYENKISSLRNTDGQKVLDISEESASDVQDSLVQEALPEESCSIEETLLEPEATKEDERCAVVKESPIPSEPEPTFELEPEPELAKADDSWGWDIGATKEIIDEPKVEEPYFPPSESVVPPTTDDDWDKKEEPEPSVPEPEPEPEPEPIVEEVKEEPKINPFAGLSKIKRKKLEKKMKADGARLAKEALSQPTDPEPVAGEPAPESEPEAKPASYGWGDWLPPPPPPEPGLEPEPIPILEPGNTKGGDWGFSSIWGGGEKKKGKIAEHASIPRPDPEPEPVVEYSATAEAICPFRADHLMGDKWKDCKKCRAMLCLVAIQIARSDHSDEEGYEIVGQMLMK</sequence>
<evidence type="ECO:0008006" key="4">
    <source>
        <dbReference type="Google" id="ProtNLM"/>
    </source>
</evidence>
<feature type="compositionally biased region" description="Pro residues" evidence="1">
    <location>
        <begin position="506"/>
        <end position="523"/>
    </location>
</feature>
<dbReference type="AlphaFoldDB" id="A0A2T2N1B9"/>